<reference evidence="2 3" key="1">
    <citation type="submission" date="2017-05" db="EMBL/GenBank/DDBJ databases">
        <title>The Genome Sequence of Tsuchiyaea wingfieldii DSM 27421.</title>
        <authorList>
            <person name="Cuomo C."/>
            <person name="Passer A."/>
            <person name="Billmyre B."/>
            <person name="Heitman J."/>
        </authorList>
    </citation>
    <scope>NUCLEOTIDE SEQUENCE [LARGE SCALE GENOMIC DNA]</scope>
    <source>
        <strain evidence="2 3">DSM 27421</strain>
    </source>
</reference>
<comment type="caution">
    <text evidence="2">The sequence shown here is derived from an EMBL/GenBank/DDBJ whole genome shotgun (WGS) entry which is preliminary data.</text>
</comment>
<dbReference type="EMBL" id="NIDF01000066">
    <property type="protein sequence ID" value="TYJ54197.1"/>
    <property type="molecule type" value="Genomic_DNA"/>
</dbReference>
<proteinExistence type="predicted"/>
<feature type="region of interest" description="Disordered" evidence="1">
    <location>
        <begin position="303"/>
        <end position="323"/>
    </location>
</feature>
<feature type="compositionally biased region" description="Basic and acidic residues" evidence="1">
    <location>
        <begin position="416"/>
        <end position="433"/>
    </location>
</feature>
<dbReference type="AlphaFoldDB" id="A0A5D3ARQ3"/>
<evidence type="ECO:0000313" key="3">
    <source>
        <dbReference type="Proteomes" id="UP000322245"/>
    </source>
</evidence>
<dbReference type="Proteomes" id="UP000322245">
    <property type="component" value="Unassembled WGS sequence"/>
</dbReference>
<feature type="region of interest" description="Disordered" evidence="1">
    <location>
        <begin position="393"/>
        <end position="445"/>
    </location>
</feature>
<organism evidence="2 3">
    <name type="scientific">Cryptococcus floricola</name>
    <dbReference type="NCBI Taxonomy" id="2591691"/>
    <lineage>
        <taxon>Eukaryota</taxon>
        <taxon>Fungi</taxon>
        <taxon>Dikarya</taxon>
        <taxon>Basidiomycota</taxon>
        <taxon>Agaricomycotina</taxon>
        <taxon>Tremellomycetes</taxon>
        <taxon>Tremellales</taxon>
        <taxon>Cryptococcaceae</taxon>
        <taxon>Cryptococcus</taxon>
    </lineage>
</organism>
<accession>A0A5D3ARQ3</accession>
<keyword evidence="3" id="KW-1185">Reference proteome</keyword>
<protein>
    <submittedName>
        <fullName evidence="2">Uncharacterized protein</fullName>
    </submittedName>
</protein>
<evidence type="ECO:0000256" key="1">
    <source>
        <dbReference type="SAM" id="MobiDB-lite"/>
    </source>
</evidence>
<feature type="compositionally biased region" description="Acidic residues" evidence="1">
    <location>
        <begin position="434"/>
        <end position="445"/>
    </location>
</feature>
<name>A0A5D3ARQ3_9TREE</name>
<sequence length="445" mass="49983">MSQSPATPQNQCPGDCKPRCATCVKAHSRAPQRAYRSNKATEEILQAGDEAVSRGERVAHLGEDGTSSMPVDEVSWIQIPWSFTKRAIAQSRTGLVHALVEKMTLHAELPNQLPNRYLGSEMEKTLRREIKGRVFVFHGSYVANDDVPDPAKKKEAVKQLAESIYRTFADDKNEKGQKAGFFRFRPMGGGPTERAVETTNKITLHYRCCQDQKTSVPASSSSRRRGMTWVERQSHMSVSYNERDRRFTVRIKYGIPHVTYQRAKIPPEVARERLQAMDEKDGLIVGEFYTFNSRRQTLTENGVATKDQDAEDEADWGQGSIWDEDPETVGIEDEYAREEEAATEARARLTETASMLRRLGDLVESQADGGDVELSKTLEKRVTGAASLLRDLEGMLKKKRKGKQKTQGGQRGKKVPRLDAEKAQEWLDAHSIDEDTSSESGDESD</sequence>
<gene>
    <name evidence="2" type="ORF">B9479_005123</name>
</gene>
<evidence type="ECO:0000313" key="2">
    <source>
        <dbReference type="EMBL" id="TYJ54197.1"/>
    </source>
</evidence>